<protein>
    <submittedName>
        <fullName evidence="2">Uncharacterized protein</fullName>
    </submittedName>
</protein>
<dbReference type="STRING" id="1742972.COMA1_10779"/>
<keyword evidence="1" id="KW-0812">Transmembrane</keyword>
<keyword evidence="3" id="KW-1185">Reference proteome</keyword>
<proteinExistence type="predicted"/>
<feature type="transmembrane region" description="Helical" evidence="1">
    <location>
        <begin position="56"/>
        <end position="73"/>
    </location>
</feature>
<dbReference type="RefSeq" id="WP_090743940.1">
    <property type="nucleotide sequence ID" value="NZ_CZQA01000001.1"/>
</dbReference>
<name>A0A0S4L4V2_9BACT</name>
<keyword evidence="1" id="KW-1133">Transmembrane helix</keyword>
<dbReference type="EMBL" id="CZQA01000001">
    <property type="protein sequence ID" value="CUS32721.1"/>
    <property type="molecule type" value="Genomic_DNA"/>
</dbReference>
<dbReference type="AlphaFoldDB" id="A0A0S4L4V2"/>
<evidence type="ECO:0000256" key="1">
    <source>
        <dbReference type="SAM" id="Phobius"/>
    </source>
</evidence>
<keyword evidence="1" id="KW-0472">Membrane</keyword>
<dbReference type="Proteomes" id="UP000199032">
    <property type="component" value="Unassembled WGS sequence"/>
</dbReference>
<gene>
    <name evidence="2" type="ORF">COMA1_10779</name>
</gene>
<feature type="transmembrane region" description="Helical" evidence="1">
    <location>
        <begin position="85"/>
        <end position="102"/>
    </location>
</feature>
<accession>A0A0S4L4V2</accession>
<feature type="transmembrane region" description="Helical" evidence="1">
    <location>
        <begin position="122"/>
        <end position="144"/>
    </location>
</feature>
<evidence type="ECO:0000313" key="3">
    <source>
        <dbReference type="Proteomes" id="UP000199032"/>
    </source>
</evidence>
<sequence length="149" mass="16813">MIQRLEQEKSHSGNGLDGVGTSLSVSRRGFLFGSILVFVATLILLLLTGARGIPAWTEYLGLAVILAQVFLIHRREQALYTSRRWRFWYALIIAGFACDLMTKHFWMQGHDSVADPMQVRGQLFVGGLLLFYVMTFPVVLGLIIRNRKA</sequence>
<evidence type="ECO:0000313" key="2">
    <source>
        <dbReference type="EMBL" id="CUS32721.1"/>
    </source>
</evidence>
<feature type="transmembrane region" description="Helical" evidence="1">
    <location>
        <begin position="30"/>
        <end position="50"/>
    </location>
</feature>
<reference evidence="2 3" key="1">
    <citation type="submission" date="2015-10" db="EMBL/GenBank/DDBJ databases">
        <authorList>
            <person name="Gilbert D.G."/>
        </authorList>
    </citation>
    <scope>NUCLEOTIDE SEQUENCE [LARGE SCALE GENOMIC DNA]</scope>
    <source>
        <strain evidence="2">COMA1</strain>
    </source>
</reference>
<organism evidence="2 3">
    <name type="scientific">Candidatus Nitrospira nitrosa</name>
    <dbReference type="NCBI Taxonomy" id="1742972"/>
    <lineage>
        <taxon>Bacteria</taxon>
        <taxon>Pseudomonadati</taxon>
        <taxon>Nitrospirota</taxon>
        <taxon>Nitrospiria</taxon>
        <taxon>Nitrospirales</taxon>
        <taxon>Nitrospiraceae</taxon>
        <taxon>Nitrospira</taxon>
    </lineage>
</organism>